<evidence type="ECO:0000313" key="2">
    <source>
        <dbReference type="EMBL" id="KAE8009664.1"/>
    </source>
</evidence>
<dbReference type="PANTHER" id="PTHR45763">
    <property type="entry name" value="HYDROLASE, ALPHA/BETA FOLD FAMILY PROTEIN, EXPRESSED-RELATED"/>
    <property type="match status" value="1"/>
</dbReference>
<evidence type="ECO:0008006" key="4">
    <source>
        <dbReference type="Google" id="ProtNLM"/>
    </source>
</evidence>
<feature type="compositionally biased region" description="Basic and acidic residues" evidence="1">
    <location>
        <begin position="317"/>
        <end position="330"/>
    </location>
</feature>
<sequence length="640" mass="71433">MEMWSSNEKLRSIDCSVIQAYIDYDGKPFKILHLHPRSPLWTESNDDDFHGFGAAVLCSPPLVGSGIPKWFIDKSTNSSFGTIQLHLELGRYRWLSRPSWRAGCAVFIVYEFHEPHTTHPRKSRKRKFNEHKGNSNSTTFDGGNPNFPNFVCHFQDNGVDVTKPLVLCAPGVPSVGPNGFWVYIPFRWFWPRYGFVEASITTGSLNVEVKECGARVVCDDSELYQLLKTISPRALDLRKYENPLLGLSAIGPIMMKSNVVASGSIGSANLPASFEKKGKRRKIIHLIGNRKEVFGSVPALFGEMIVLLEGMAGGTTDKQESLGSHQEDQTQTHFPSSTSFSLEMALPLFMNPKDDSKSCSPAMIAPIAVALAVGFLGWAYQALKPPPPKICGSPDGPPITSPRVKLSDGRHLAYRESGVPKEEAKYKIIVVHGFDSSKDLALPVPQELIEELKIYIMFFNRAGYGDSEPYPSHSMKSEAFDIQELADQLQIGSKFYVIGISMGAYPIWSCLKSITICETAFRMMQGVKTGNSSAVNTHLCFWIQEKIKQQGVYESLHQDILACYGKWEFDLLDINNPFPNNEGTAHIWQGYADKIIPFKLNRYISEKLPWIRHHEVTDGGHLMIFKSETCEAILGALLLG</sequence>
<dbReference type="SUPFAM" id="SSF53474">
    <property type="entry name" value="alpha/beta-Hydrolases"/>
    <property type="match status" value="1"/>
</dbReference>
<organism evidence="2 3">
    <name type="scientific">Carpinus fangiana</name>
    <dbReference type="NCBI Taxonomy" id="176857"/>
    <lineage>
        <taxon>Eukaryota</taxon>
        <taxon>Viridiplantae</taxon>
        <taxon>Streptophyta</taxon>
        <taxon>Embryophyta</taxon>
        <taxon>Tracheophyta</taxon>
        <taxon>Spermatophyta</taxon>
        <taxon>Magnoliopsida</taxon>
        <taxon>eudicotyledons</taxon>
        <taxon>Gunneridae</taxon>
        <taxon>Pentapetalae</taxon>
        <taxon>rosids</taxon>
        <taxon>fabids</taxon>
        <taxon>Fagales</taxon>
        <taxon>Betulaceae</taxon>
        <taxon>Carpinus</taxon>
    </lineage>
</organism>
<feature type="compositionally biased region" description="Basic residues" evidence="1">
    <location>
        <begin position="118"/>
        <end position="129"/>
    </location>
</feature>
<accession>A0A5N6QRJ3</accession>
<reference evidence="2 3" key="1">
    <citation type="submission" date="2019-06" db="EMBL/GenBank/DDBJ databases">
        <title>A chromosomal-level reference genome of Carpinus fangiana (Coryloideae, Betulaceae).</title>
        <authorList>
            <person name="Yang X."/>
            <person name="Wang Z."/>
            <person name="Zhang L."/>
            <person name="Hao G."/>
            <person name="Liu J."/>
            <person name="Yang Y."/>
        </authorList>
    </citation>
    <scope>NUCLEOTIDE SEQUENCE [LARGE SCALE GENOMIC DNA]</scope>
    <source>
        <strain evidence="2">Cfa_2016G</strain>
        <tissue evidence="2">Leaf</tissue>
    </source>
</reference>
<name>A0A5N6QRJ3_9ROSI</name>
<keyword evidence="3" id="KW-1185">Reference proteome</keyword>
<evidence type="ECO:0000313" key="3">
    <source>
        <dbReference type="Proteomes" id="UP000327013"/>
    </source>
</evidence>
<feature type="region of interest" description="Disordered" evidence="1">
    <location>
        <begin position="118"/>
        <end position="142"/>
    </location>
</feature>
<dbReference type="EMBL" id="CM017322">
    <property type="protein sequence ID" value="KAE8009664.1"/>
    <property type="molecule type" value="Genomic_DNA"/>
</dbReference>
<gene>
    <name evidence="2" type="ORF">FH972_006088</name>
</gene>
<feature type="region of interest" description="Disordered" evidence="1">
    <location>
        <begin position="316"/>
        <end position="336"/>
    </location>
</feature>
<proteinExistence type="predicted"/>
<evidence type="ECO:0000256" key="1">
    <source>
        <dbReference type="SAM" id="MobiDB-lite"/>
    </source>
</evidence>
<dbReference type="AlphaFoldDB" id="A0A5N6QRJ3"/>
<dbReference type="OrthoDB" id="1733683at2759"/>
<dbReference type="InterPro" id="IPR029058">
    <property type="entry name" value="AB_hydrolase_fold"/>
</dbReference>
<dbReference type="Proteomes" id="UP000327013">
    <property type="component" value="Chromosome 2"/>
</dbReference>
<protein>
    <recommendedName>
        <fullName evidence="4">AB hydrolase-1 domain-containing protein</fullName>
    </recommendedName>
</protein>
<dbReference type="Gene3D" id="3.40.50.1820">
    <property type="entry name" value="alpha/beta hydrolase"/>
    <property type="match status" value="1"/>
</dbReference>
<dbReference type="PANTHER" id="PTHR45763:SF21">
    <property type="entry name" value="ALPHA_BETA-HYDROLASES SUPERFAMILY PROTEIN"/>
    <property type="match status" value="1"/>
</dbReference>